<dbReference type="GeneID" id="94197744"/>
<dbReference type="Proteomes" id="UP001497744">
    <property type="component" value="Unassembled WGS sequence"/>
</dbReference>
<dbReference type="EMBL" id="BPLF01000006">
    <property type="protein sequence ID" value="GIX66263.1"/>
    <property type="molecule type" value="Genomic_DNA"/>
</dbReference>
<comment type="caution">
    <text evidence="1">The sequence shown here is derived from an EMBL/GenBank/DDBJ whole genome shotgun (WGS) entry which is preliminary data.</text>
</comment>
<evidence type="ECO:0000313" key="2">
    <source>
        <dbReference type="Proteomes" id="UP001497744"/>
    </source>
</evidence>
<keyword evidence="2" id="KW-1185">Reference proteome</keyword>
<proteinExistence type="predicted"/>
<sequence length="114" mass="12259">MKKPRFDLSELGGSKSLSKCKDFLPKLRDSNAALARAISGGDLSSVVDSDIRVYRGSHVPDPVADERAEDAIVLDVGVGVFDVNNPKVDDDALRTAGVTTVTLDPRCEVRFLTV</sequence>
<dbReference type="AlphaFoldDB" id="A0AAV4M235"/>
<protein>
    <submittedName>
        <fullName evidence="1">Calmodulin 3</fullName>
    </submittedName>
</protein>
<gene>
    <name evidence="1" type="ORF">BcabD6B2_56990</name>
</gene>
<dbReference type="RefSeq" id="XP_067718332.1">
    <property type="nucleotide sequence ID" value="XM_067862231.1"/>
</dbReference>
<reference evidence="1 2" key="1">
    <citation type="submission" date="2021-06" db="EMBL/GenBank/DDBJ databases">
        <title>Genome sequence of Babesia caballi.</title>
        <authorList>
            <person name="Yamagishi J."/>
            <person name="Kidaka T."/>
            <person name="Ochi A."/>
        </authorList>
    </citation>
    <scope>NUCLEOTIDE SEQUENCE [LARGE SCALE GENOMIC DNA]</scope>
    <source>
        <strain evidence="1">USDA-D6B2</strain>
    </source>
</reference>
<evidence type="ECO:0000313" key="1">
    <source>
        <dbReference type="EMBL" id="GIX66263.1"/>
    </source>
</evidence>
<organism evidence="1 2">
    <name type="scientific">Babesia caballi</name>
    <dbReference type="NCBI Taxonomy" id="5871"/>
    <lineage>
        <taxon>Eukaryota</taxon>
        <taxon>Sar</taxon>
        <taxon>Alveolata</taxon>
        <taxon>Apicomplexa</taxon>
        <taxon>Aconoidasida</taxon>
        <taxon>Piroplasmida</taxon>
        <taxon>Babesiidae</taxon>
        <taxon>Babesia</taxon>
    </lineage>
</organism>
<accession>A0AAV4M235</accession>
<name>A0AAV4M235_BABCB</name>